<dbReference type="SUPFAM" id="SSF52540">
    <property type="entry name" value="P-loop containing nucleoside triphosphate hydrolases"/>
    <property type="match status" value="1"/>
</dbReference>
<comment type="caution">
    <text evidence="1">The sequence shown here is derived from an EMBL/GenBank/DDBJ whole genome shotgun (WGS) entry which is preliminary data.</text>
</comment>
<organism evidence="1 2">
    <name type="scientific">Rubripirellula amarantea</name>
    <dbReference type="NCBI Taxonomy" id="2527999"/>
    <lineage>
        <taxon>Bacteria</taxon>
        <taxon>Pseudomonadati</taxon>
        <taxon>Planctomycetota</taxon>
        <taxon>Planctomycetia</taxon>
        <taxon>Pirellulales</taxon>
        <taxon>Pirellulaceae</taxon>
        <taxon>Rubripirellula</taxon>
    </lineage>
</organism>
<evidence type="ECO:0000313" key="2">
    <source>
        <dbReference type="Proteomes" id="UP000316598"/>
    </source>
</evidence>
<dbReference type="EMBL" id="SJPI01000003">
    <property type="protein sequence ID" value="TWT49607.1"/>
    <property type="molecule type" value="Genomic_DNA"/>
</dbReference>
<dbReference type="Gene3D" id="3.40.50.300">
    <property type="entry name" value="P-loop containing nucleotide triphosphate hydrolases"/>
    <property type="match status" value="1"/>
</dbReference>
<dbReference type="RefSeq" id="WP_146517093.1">
    <property type="nucleotide sequence ID" value="NZ_SJPI01000003.1"/>
</dbReference>
<dbReference type="InterPro" id="IPR027417">
    <property type="entry name" value="P-loop_NTPase"/>
</dbReference>
<dbReference type="Pfam" id="PF13671">
    <property type="entry name" value="AAA_33"/>
    <property type="match status" value="1"/>
</dbReference>
<dbReference type="InterPro" id="IPR052732">
    <property type="entry name" value="Cell-binding_unc_protein"/>
</dbReference>
<evidence type="ECO:0000313" key="1">
    <source>
        <dbReference type="EMBL" id="TWT49607.1"/>
    </source>
</evidence>
<keyword evidence="2" id="KW-1185">Reference proteome</keyword>
<dbReference type="AlphaFoldDB" id="A0A5C5WGE2"/>
<dbReference type="PANTHER" id="PTHR43883">
    <property type="entry name" value="SLR0207 PROTEIN"/>
    <property type="match status" value="1"/>
</dbReference>
<gene>
    <name evidence="1" type="ORF">Pla22_48040</name>
</gene>
<sequence>MTVSTENSVSMEQLIEGLTRDAAYPHPTAGEVEVHETHISVVFLAGDFAYKIKKPLRTDFLDYSTLELRKQFCEKELALDSRYASDLYLGVESIGWERGQLCLGTSAPPVEYAVKMRRFAKGSLLSERIETGELTTSDLKQLAKTIAYFHCGATKCEASFASGWTDYLVKNFHQIATQLKDNTDSQTASTLAELHDWSDDYFKQHLQVFGSRVADGFIRECHGDLHSENIVFWDGRLVPFDGIEFNERLRWIDVLSDVGFLQMDLAARGHQDLSHTVINTYLEETGDYQSLVILRWFLVYRSLVRSWVATMRSKQSGLSSSERHASIADARQHISLAQKFTMDSRPQLWITHGVSGSGKTTLSESVVQKHSAFRLRSDLERKRLFGLSETQRPSEQLQAEMYSDTADERTYERLASLAKDIVRAGYSVIVDATFLRRNDRQRFLKLASQEHVPFAILDCRADPQTLRDRIANRMALNNDASDADLRVLEDQLVSRQPLSGNELDYLADVPDAIKIADHL</sequence>
<reference evidence="1 2" key="1">
    <citation type="submission" date="2019-02" db="EMBL/GenBank/DDBJ databases">
        <title>Deep-cultivation of Planctomycetes and their phenomic and genomic characterization uncovers novel biology.</title>
        <authorList>
            <person name="Wiegand S."/>
            <person name="Jogler M."/>
            <person name="Boedeker C."/>
            <person name="Pinto D."/>
            <person name="Vollmers J."/>
            <person name="Rivas-Marin E."/>
            <person name="Kohn T."/>
            <person name="Peeters S.H."/>
            <person name="Heuer A."/>
            <person name="Rast P."/>
            <person name="Oberbeckmann S."/>
            <person name="Bunk B."/>
            <person name="Jeske O."/>
            <person name="Meyerdierks A."/>
            <person name="Storesund J.E."/>
            <person name="Kallscheuer N."/>
            <person name="Luecker S."/>
            <person name="Lage O.M."/>
            <person name="Pohl T."/>
            <person name="Merkel B.J."/>
            <person name="Hornburger P."/>
            <person name="Mueller R.-W."/>
            <person name="Bruemmer F."/>
            <person name="Labrenz M."/>
            <person name="Spormann A.M."/>
            <person name="Op Den Camp H."/>
            <person name="Overmann J."/>
            <person name="Amann R."/>
            <person name="Jetten M.S.M."/>
            <person name="Mascher T."/>
            <person name="Medema M.H."/>
            <person name="Devos D.P."/>
            <person name="Kaster A.-K."/>
            <person name="Ovreas L."/>
            <person name="Rohde M."/>
            <person name="Galperin M.Y."/>
            <person name="Jogler C."/>
        </authorList>
    </citation>
    <scope>NUCLEOTIDE SEQUENCE [LARGE SCALE GENOMIC DNA]</scope>
    <source>
        <strain evidence="1 2">Pla22</strain>
    </source>
</reference>
<dbReference type="PANTHER" id="PTHR43883:SF1">
    <property type="entry name" value="GLUCONOKINASE"/>
    <property type="match status" value="1"/>
</dbReference>
<name>A0A5C5WGE2_9BACT</name>
<dbReference type="SUPFAM" id="SSF56112">
    <property type="entry name" value="Protein kinase-like (PK-like)"/>
    <property type="match status" value="1"/>
</dbReference>
<dbReference type="Proteomes" id="UP000316598">
    <property type="component" value="Unassembled WGS sequence"/>
</dbReference>
<protein>
    <submittedName>
        <fullName evidence="1">Zeta toxin</fullName>
    </submittedName>
</protein>
<proteinExistence type="predicted"/>
<accession>A0A5C5WGE2</accession>
<dbReference type="OrthoDB" id="9810277at2"/>
<dbReference type="InterPro" id="IPR011009">
    <property type="entry name" value="Kinase-like_dom_sf"/>
</dbReference>